<dbReference type="SUPFAM" id="SSF89095">
    <property type="entry name" value="GatB/YqeY motif"/>
    <property type="match status" value="1"/>
</dbReference>
<dbReference type="InterPro" id="IPR019004">
    <property type="entry name" value="YqeY/Aim41"/>
</dbReference>
<reference evidence="1" key="1">
    <citation type="submission" date="2017-11" db="EMBL/GenBank/DDBJ databases">
        <title>Complete Genome Sequence from Moraxella oslensis YHS isolated from human skin.</title>
        <authorList>
            <person name="Lee K."/>
            <person name="Lim J.Y."/>
            <person name="Hwang I."/>
        </authorList>
    </citation>
    <scope>NUCLEOTIDE SEQUENCE</scope>
    <source>
        <strain evidence="1">YHS</strain>
    </source>
</reference>
<evidence type="ECO:0000313" key="1">
    <source>
        <dbReference type="EMBL" id="ATQ83917.1"/>
    </source>
</evidence>
<name>A0A0X8K622_FAUOS</name>
<dbReference type="KEGG" id="mos:AXE82_04510"/>
<evidence type="ECO:0000313" key="2">
    <source>
        <dbReference type="EMBL" id="STY96797.1"/>
    </source>
</evidence>
<dbReference type="InterPro" id="IPR003789">
    <property type="entry name" value="Asn/Gln_tRNA_amidoTrase-B-like"/>
</dbReference>
<dbReference type="Gene3D" id="1.10.10.410">
    <property type="match status" value="1"/>
</dbReference>
<gene>
    <name evidence="2" type="primary">yqeY</name>
    <name evidence="2" type="ORF">NCTC10465_00564</name>
    <name evidence="1" type="ORF">YHS_08820</name>
</gene>
<dbReference type="RefSeq" id="WP_062331921.1">
    <property type="nucleotide sequence ID" value="NZ_CBCRZU010000025.1"/>
</dbReference>
<dbReference type="PANTHER" id="PTHR28055:SF1">
    <property type="entry name" value="ALTERED INHERITANCE OF MITOCHONDRIA PROTEIN 41, MITOCHONDRIAL"/>
    <property type="match status" value="1"/>
</dbReference>
<dbReference type="EMBL" id="CP024176">
    <property type="protein sequence ID" value="ATQ83917.1"/>
    <property type="molecule type" value="Genomic_DNA"/>
</dbReference>
<dbReference type="GeneID" id="35779606"/>
<dbReference type="InterPro" id="IPR042184">
    <property type="entry name" value="YqeY/Aim41_N"/>
</dbReference>
<organism evidence="2 4">
    <name type="scientific">Faucicola osloensis</name>
    <name type="common">Moraxella osloensis</name>
    <dbReference type="NCBI Taxonomy" id="34062"/>
    <lineage>
        <taxon>Bacteria</taxon>
        <taxon>Pseudomonadati</taxon>
        <taxon>Pseudomonadota</taxon>
        <taxon>Gammaproteobacteria</taxon>
        <taxon>Moraxellales</taxon>
        <taxon>Moraxellaceae</taxon>
        <taxon>Faucicola</taxon>
    </lineage>
</organism>
<proteinExistence type="predicted"/>
<dbReference type="AlphaFoldDB" id="A0A0X8K622"/>
<accession>A0A0X8K622</accession>
<sequence>MSTIKDTLTDVVKTAMKARELEKVKVLRSVQAVIKQIEIDRQITLDDAGVLDILQKQTKQRQESLAIFAANGREDLAQKEQFEIDVISQFLPQPMSEAEIANLVAAEIAEQGATSMQQMGAVMNALKVKTAGRADPALISKLVKATLA</sequence>
<evidence type="ECO:0000313" key="4">
    <source>
        <dbReference type="Proteomes" id="UP000255230"/>
    </source>
</evidence>
<keyword evidence="4" id="KW-1185">Reference proteome</keyword>
<reference evidence="3" key="2">
    <citation type="journal article" date="2018" name="Genome Announc.">
        <title>Complete Genome Sequences of Three Moraxella osloensis Strains Isolated from Human Skin.</title>
        <authorList>
            <person name="Lim J.Y."/>
            <person name="Hwang I."/>
            <person name="Ganzorig M."/>
            <person name="Huang S.L."/>
            <person name="Cho G.S."/>
            <person name="Franz C.M.A.P."/>
            <person name="Lee K."/>
        </authorList>
    </citation>
    <scope>NUCLEOTIDE SEQUENCE [LARGE SCALE GENOMIC DNA]</scope>
    <source>
        <strain evidence="3">YHS</strain>
    </source>
</reference>
<dbReference type="Pfam" id="PF09424">
    <property type="entry name" value="YqeY"/>
    <property type="match status" value="1"/>
</dbReference>
<protein>
    <submittedName>
        <fullName evidence="1">GatB/YqeY domain-containing protein</fullName>
    </submittedName>
    <submittedName>
        <fullName evidence="2">Uncharacterized conserved protein</fullName>
    </submittedName>
</protein>
<dbReference type="Gene3D" id="1.10.1510.10">
    <property type="entry name" value="Uncharacterised protein YqeY/AIM41 PF09424, N-terminal domain"/>
    <property type="match status" value="1"/>
</dbReference>
<dbReference type="EMBL" id="UGPY01000001">
    <property type="protein sequence ID" value="STY96797.1"/>
    <property type="molecule type" value="Genomic_DNA"/>
</dbReference>
<dbReference type="InterPro" id="IPR023168">
    <property type="entry name" value="GatB_Yqey_C_2"/>
</dbReference>
<evidence type="ECO:0000313" key="3">
    <source>
        <dbReference type="Proteomes" id="UP000229521"/>
    </source>
</evidence>
<dbReference type="PANTHER" id="PTHR28055">
    <property type="entry name" value="ALTERED INHERITANCE OF MITOCHONDRIA PROTEIN 41, MITOCHONDRIAL"/>
    <property type="match status" value="1"/>
</dbReference>
<dbReference type="GO" id="GO:0016884">
    <property type="term" value="F:carbon-nitrogen ligase activity, with glutamine as amido-N-donor"/>
    <property type="evidence" value="ECO:0007669"/>
    <property type="project" value="InterPro"/>
</dbReference>
<reference evidence="2 4" key="3">
    <citation type="submission" date="2018-06" db="EMBL/GenBank/DDBJ databases">
        <authorList>
            <consortium name="Pathogen Informatics"/>
            <person name="Doyle S."/>
        </authorList>
    </citation>
    <scope>NUCLEOTIDE SEQUENCE [LARGE SCALE GENOMIC DNA]</scope>
    <source>
        <strain evidence="2 4">NCTC10465</strain>
    </source>
</reference>
<dbReference type="Proteomes" id="UP000255230">
    <property type="component" value="Unassembled WGS sequence"/>
</dbReference>